<proteinExistence type="predicted"/>
<sequence>MIDGMDGRNHLKCMNSVIWLNNNASSIPRWMGILLEPPTNKQGFPLGKHAFGRRSFFSLTRQNSSNYTSFIQNCLL</sequence>
<dbReference type="AlphaFoldDB" id="A0A117NHC8"/>
<comment type="caution">
    <text evidence="1">The sequence shown here is derived from an EMBL/GenBank/DDBJ whole genome shotgun (WGS) entry which is preliminary data.</text>
</comment>
<name>A0A117NHC8_PICGL</name>
<dbReference type="EMBL" id="LKAM01000006">
    <property type="protein sequence ID" value="KUM48183.1"/>
    <property type="molecule type" value="Genomic_DNA"/>
</dbReference>
<gene>
    <name evidence="1" type="ORF">ABT39_MTgene5180</name>
</gene>
<accession>A0A117NHC8</accession>
<keyword evidence="1" id="KW-0496">Mitochondrion</keyword>
<evidence type="ECO:0000313" key="1">
    <source>
        <dbReference type="EMBL" id="KUM48183.1"/>
    </source>
</evidence>
<reference evidence="1" key="1">
    <citation type="journal article" date="2015" name="Genome Biol. Evol.">
        <title>Organellar Genomes of White Spruce (Picea glauca): Assembly and Annotation.</title>
        <authorList>
            <person name="Jackman S.D."/>
            <person name="Warren R.L."/>
            <person name="Gibb E.A."/>
            <person name="Vandervalk B.P."/>
            <person name="Mohamadi H."/>
            <person name="Chu J."/>
            <person name="Raymond A."/>
            <person name="Pleasance S."/>
            <person name="Coope R."/>
            <person name="Wildung M.R."/>
            <person name="Ritland C.E."/>
            <person name="Bousquet J."/>
            <person name="Jones S.J."/>
            <person name="Bohlmann J."/>
            <person name="Birol I."/>
        </authorList>
    </citation>
    <scope>NUCLEOTIDE SEQUENCE [LARGE SCALE GENOMIC DNA]</scope>
    <source>
        <tissue evidence="1">Flushing bud</tissue>
    </source>
</reference>
<protein>
    <submittedName>
        <fullName evidence="1">Uncharacterized protein</fullName>
    </submittedName>
</protein>
<organism evidence="1">
    <name type="scientific">Picea glauca</name>
    <name type="common">White spruce</name>
    <name type="synonym">Pinus glauca</name>
    <dbReference type="NCBI Taxonomy" id="3330"/>
    <lineage>
        <taxon>Eukaryota</taxon>
        <taxon>Viridiplantae</taxon>
        <taxon>Streptophyta</taxon>
        <taxon>Embryophyta</taxon>
        <taxon>Tracheophyta</taxon>
        <taxon>Spermatophyta</taxon>
        <taxon>Pinopsida</taxon>
        <taxon>Pinidae</taxon>
        <taxon>Conifers I</taxon>
        <taxon>Pinales</taxon>
        <taxon>Pinaceae</taxon>
        <taxon>Picea</taxon>
    </lineage>
</organism>
<geneLocation type="mitochondrion" evidence="1"/>